<evidence type="ECO:0000313" key="3">
    <source>
        <dbReference type="EMBL" id="SDB13636.1"/>
    </source>
</evidence>
<dbReference type="InterPro" id="IPR044996">
    <property type="entry name" value="COQ10-like"/>
</dbReference>
<name>A0A1G6AZ10_9HYPH</name>
<dbReference type="Proteomes" id="UP000199071">
    <property type="component" value="Unassembled WGS sequence"/>
</dbReference>
<dbReference type="InterPro" id="IPR005031">
    <property type="entry name" value="COQ10_START"/>
</dbReference>
<evidence type="ECO:0000313" key="4">
    <source>
        <dbReference type="Proteomes" id="UP000199071"/>
    </source>
</evidence>
<dbReference type="PANTHER" id="PTHR12901:SF10">
    <property type="entry name" value="COENZYME Q-BINDING PROTEIN COQ10, MITOCHONDRIAL"/>
    <property type="match status" value="1"/>
</dbReference>
<accession>A0A1G6AZ10</accession>
<dbReference type="GO" id="GO:0048039">
    <property type="term" value="F:ubiquinone binding"/>
    <property type="evidence" value="ECO:0007669"/>
    <property type="project" value="InterPro"/>
</dbReference>
<evidence type="ECO:0000259" key="2">
    <source>
        <dbReference type="Pfam" id="PF03364"/>
    </source>
</evidence>
<dbReference type="SUPFAM" id="SSF55961">
    <property type="entry name" value="Bet v1-like"/>
    <property type="match status" value="1"/>
</dbReference>
<dbReference type="InterPro" id="IPR023393">
    <property type="entry name" value="START-like_dom_sf"/>
</dbReference>
<organism evidence="3 4">
    <name type="scientific">Bauldia litoralis</name>
    <dbReference type="NCBI Taxonomy" id="665467"/>
    <lineage>
        <taxon>Bacteria</taxon>
        <taxon>Pseudomonadati</taxon>
        <taxon>Pseudomonadota</taxon>
        <taxon>Alphaproteobacteria</taxon>
        <taxon>Hyphomicrobiales</taxon>
        <taxon>Kaistiaceae</taxon>
        <taxon>Bauldia</taxon>
    </lineage>
</organism>
<gene>
    <name evidence="3" type="ORF">SAMN02982931_01027</name>
</gene>
<dbReference type="RefSeq" id="WP_090875193.1">
    <property type="nucleotide sequence ID" value="NZ_FMXQ01000002.1"/>
</dbReference>
<dbReference type="PANTHER" id="PTHR12901">
    <property type="entry name" value="SPERM PROTEIN HOMOLOG"/>
    <property type="match status" value="1"/>
</dbReference>
<comment type="similarity">
    <text evidence="1">Belongs to the ribosome association toxin RatA family.</text>
</comment>
<dbReference type="Gene3D" id="3.30.530.20">
    <property type="match status" value="1"/>
</dbReference>
<sequence>MPQFTTTRRIPHSATDMFDLVANVEAYPQFLPLCESLVVRSRRQDGSRETLVATMTIAYKLIRESFTTKVVLDREAMTIRAEYLDGPFSHLENVWRFEPHGRGDCIVYFDIDYAFRSRMLGVVMGAVFDRAFRKFTEAFEERADEVYGAPA</sequence>
<dbReference type="GO" id="GO:0045333">
    <property type="term" value="P:cellular respiration"/>
    <property type="evidence" value="ECO:0007669"/>
    <property type="project" value="InterPro"/>
</dbReference>
<protein>
    <submittedName>
        <fullName evidence="3">Coenzyme Q-binding protein COQ10</fullName>
    </submittedName>
</protein>
<feature type="domain" description="Coenzyme Q-binding protein COQ10 START" evidence="2">
    <location>
        <begin position="10"/>
        <end position="140"/>
    </location>
</feature>
<keyword evidence="4" id="KW-1185">Reference proteome</keyword>
<dbReference type="OrthoDB" id="9804759at2"/>
<proteinExistence type="inferred from homology"/>
<dbReference type="AlphaFoldDB" id="A0A1G6AZ10"/>
<dbReference type="STRING" id="665467.SAMN02982931_01027"/>
<dbReference type="Pfam" id="PF03364">
    <property type="entry name" value="Polyketide_cyc"/>
    <property type="match status" value="1"/>
</dbReference>
<dbReference type="EMBL" id="FMXQ01000002">
    <property type="protein sequence ID" value="SDB13636.1"/>
    <property type="molecule type" value="Genomic_DNA"/>
</dbReference>
<dbReference type="CDD" id="cd07813">
    <property type="entry name" value="COQ10p_like"/>
    <property type="match status" value="1"/>
</dbReference>
<evidence type="ECO:0000256" key="1">
    <source>
        <dbReference type="ARBA" id="ARBA00008918"/>
    </source>
</evidence>
<reference evidence="3 4" key="1">
    <citation type="submission" date="2016-10" db="EMBL/GenBank/DDBJ databases">
        <authorList>
            <person name="de Groot N.N."/>
        </authorList>
    </citation>
    <scope>NUCLEOTIDE SEQUENCE [LARGE SCALE GENOMIC DNA]</scope>
    <source>
        <strain evidence="3 4">ATCC 35022</strain>
    </source>
</reference>